<dbReference type="InterPro" id="IPR052407">
    <property type="entry name" value="BTB_POZ_domain_cont_9"/>
</dbReference>
<keyword evidence="4" id="KW-1185">Reference proteome</keyword>
<evidence type="ECO:0000313" key="3">
    <source>
        <dbReference type="EMBL" id="RIB19683.1"/>
    </source>
</evidence>
<dbReference type="GO" id="GO:0005737">
    <property type="term" value="C:cytoplasm"/>
    <property type="evidence" value="ECO:0007669"/>
    <property type="project" value="TreeGrafter"/>
</dbReference>
<feature type="domain" description="BTB" evidence="1">
    <location>
        <begin position="23"/>
        <end position="94"/>
    </location>
</feature>
<dbReference type="Pfam" id="PF00651">
    <property type="entry name" value="BTB"/>
    <property type="match status" value="1"/>
</dbReference>
<dbReference type="PROSITE" id="PS50097">
    <property type="entry name" value="BTB"/>
    <property type="match status" value="1"/>
</dbReference>
<evidence type="ECO:0000259" key="1">
    <source>
        <dbReference type="PROSITE" id="PS50097"/>
    </source>
</evidence>
<reference evidence="3 4" key="1">
    <citation type="submission" date="2018-06" db="EMBL/GenBank/DDBJ databases">
        <title>Comparative genomics reveals the genomic features of Rhizophagus irregularis, R. cerebriforme, R. diaphanum and Gigaspora rosea, and their symbiotic lifestyle signature.</title>
        <authorList>
            <person name="Morin E."/>
            <person name="San Clemente H."/>
            <person name="Chen E.C.H."/>
            <person name="De La Providencia I."/>
            <person name="Hainaut M."/>
            <person name="Kuo A."/>
            <person name="Kohler A."/>
            <person name="Murat C."/>
            <person name="Tang N."/>
            <person name="Roy S."/>
            <person name="Loubradou J."/>
            <person name="Henrissat B."/>
            <person name="Grigoriev I.V."/>
            <person name="Corradi N."/>
            <person name="Roux C."/>
            <person name="Martin F.M."/>
        </authorList>
    </citation>
    <scope>NUCLEOTIDE SEQUENCE [LARGE SCALE GENOMIC DNA]</scope>
    <source>
        <strain evidence="3 4">DAOM 194757</strain>
    </source>
</reference>
<dbReference type="InterPro" id="IPR011705">
    <property type="entry name" value="BACK"/>
</dbReference>
<dbReference type="OrthoDB" id="2332784at2759"/>
<dbReference type="SMART" id="SM00225">
    <property type="entry name" value="BTB"/>
    <property type="match status" value="1"/>
</dbReference>
<dbReference type="Proteomes" id="UP000266673">
    <property type="component" value="Unassembled WGS sequence"/>
</dbReference>
<dbReference type="Pfam" id="PF07534">
    <property type="entry name" value="TLD"/>
    <property type="match status" value="1"/>
</dbReference>
<dbReference type="Gene3D" id="1.25.40.420">
    <property type="match status" value="1"/>
</dbReference>
<name>A0A397VIJ5_9GLOM</name>
<evidence type="ECO:0000259" key="2">
    <source>
        <dbReference type="PROSITE" id="PS51886"/>
    </source>
</evidence>
<gene>
    <name evidence="3" type="ORF">C2G38_2141527</name>
</gene>
<dbReference type="InterPro" id="IPR000210">
    <property type="entry name" value="BTB/POZ_dom"/>
</dbReference>
<dbReference type="PROSITE" id="PS51886">
    <property type="entry name" value="TLDC"/>
    <property type="match status" value="1"/>
</dbReference>
<dbReference type="SUPFAM" id="SSF54695">
    <property type="entry name" value="POZ domain"/>
    <property type="match status" value="1"/>
</dbReference>
<dbReference type="EMBL" id="QKWP01000459">
    <property type="protein sequence ID" value="RIB19683.1"/>
    <property type="molecule type" value="Genomic_DNA"/>
</dbReference>
<organism evidence="3 4">
    <name type="scientific">Gigaspora rosea</name>
    <dbReference type="NCBI Taxonomy" id="44941"/>
    <lineage>
        <taxon>Eukaryota</taxon>
        <taxon>Fungi</taxon>
        <taxon>Fungi incertae sedis</taxon>
        <taxon>Mucoromycota</taxon>
        <taxon>Glomeromycotina</taxon>
        <taxon>Glomeromycetes</taxon>
        <taxon>Diversisporales</taxon>
        <taxon>Gigasporaceae</taxon>
        <taxon>Gigaspora</taxon>
    </lineage>
</organism>
<dbReference type="Gene3D" id="3.30.710.10">
    <property type="entry name" value="Potassium Channel Kv1.1, Chain A"/>
    <property type="match status" value="1"/>
</dbReference>
<evidence type="ECO:0000313" key="4">
    <source>
        <dbReference type="Proteomes" id="UP000266673"/>
    </source>
</evidence>
<sequence>MTLKFFEQLSQDFTQLLESEYDYNVVIEVGKQPNVQLFKAHSVILYQRSLYFRQELENATKKNNVIEIKLPLVPVTIFNIMIKYIYGGILSLENFEVSTIFDLLVAGNELKFTELVKHLQSHLINNHASWLRLNFSRAYQISLLSESFEPLQQFYNDIIVKHPSIIFNSDDFTNLQESTLITLLKNDNLQMGESEIWDKVILWGKANTPDLPSDLKDWTDENFKSLKATLQHCLPHIRYFQILGKDVLIKIKPYRNILKENLWDDIMSNLVDPDIPITSQILPPRCKETAQLYPRETSIITPSSSIITLQHAAEISSWIDRRSTIYDITNIPYNFKLLLRGGRDDFTGETFHRICDNIPGTVIVLKVSNTDEILGGYNPLVWKYDNSFPGKYDATADSFIFSLKNGNIEETILSRVNCASNAIYYGTRSQGPWFSGSDLGMGSVLKRWYCSKYAYDKPIRSSTGWFFIDDYEVFQIYKNISNFAVH</sequence>
<dbReference type="CDD" id="cd18186">
    <property type="entry name" value="BTB_POZ_ZBTB_KLHL-like"/>
    <property type="match status" value="1"/>
</dbReference>
<accession>A0A397VIJ5</accession>
<dbReference type="PANTHER" id="PTHR46306:SF1">
    <property type="entry name" value="BTB_POZ DOMAIN-CONTAINING PROTEIN 9"/>
    <property type="match status" value="1"/>
</dbReference>
<dbReference type="InterPro" id="IPR011333">
    <property type="entry name" value="SKP1/BTB/POZ_sf"/>
</dbReference>
<protein>
    <recommendedName>
        <fullName evidence="5">TLD-domain-containing protein</fullName>
    </recommendedName>
</protein>
<dbReference type="InterPro" id="IPR006571">
    <property type="entry name" value="TLDc_dom"/>
</dbReference>
<proteinExistence type="predicted"/>
<dbReference type="Pfam" id="PF07707">
    <property type="entry name" value="BACK"/>
    <property type="match status" value="1"/>
</dbReference>
<feature type="domain" description="TLDc" evidence="2">
    <location>
        <begin position="305"/>
        <end position="477"/>
    </location>
</feature>
<evidence type="ECO:0008006" key="5">
    <source>
        <dbReference type="Google" id="ProtNLM"/>
    </source>
</evidence>
<dbReference type="AlphaFoldDB" id="A0A397VIJ5"/>
<dbReference type="PANTHER" id="PTHR46306">
    <property type="entry name" value="BTB/POZ DOMAIN-CONTAINING PROTEIN 9"/>
    <property type="match status" value="1"/>
</dbReference>
<comment type="caution">
    <text evidence="3">The sequence shown here is derived from an EMBL/GenBank/DDBJ whole genome shotgun (WGS) entry which is preliminary data.</text>
</comment>